<dbReference type="Proteomes" id="UP001432322">
    <property type="component" value="Unassembled WGS sequence"/>
</dbReference>
<accession>A0AAV5WB94</accession>
<feature type="non-terminal residue" evidence="1">
    <location>
        <position position="1"/>
    </location>
</feature>
<evidence type="ECO:0000313" key="1">
    <source>
        <dbReference type="EMBL" id="GMT27910.1"/>
    </source>
</evidence>
<sequence length="136" mass="15951">SVDEFVDEGKMEETCLMDLPNEILLQIFSLLPLHDQWKLRLKKIEGMVEKRKIQTLTLRQSSARPMSNLFLNVPRSFDDVFLLLLKKVSNFEFGRLNMLSVRIDSDDFRTAVFDILKNYSTRVVSFKNTIFNESEL</sequence>
<organism evidence="1 2">
    <name type="scientific">Pristionchus fissidentatus</name>
    <dbReference type="NCBI Taxonomy" id="1538716"/>
    <lineage>
        <taxon>Eukaryota</taxon>
        <taxon>Metazoa</taxon>
        <taxon>Ecdysozoa</taxon>
        <taxon>Nematoda</taxon>
        <taxon>Chromadorea</taxon>
        <taxon>Rhabditida</taxon>
        <taxon>Rhabditina</taxon>
        <taxon>Diplogasteromorpha</taxon>
        <taxon>Diplogasteroidea</taxon>
        <taxon>Neodiplogasteridae</taxon>
        <taxon>Pristionchus</taxon>
    </lineage>
</organism>
<gene>
    <name evidence="1" type="ORF">PFISCL1PPCAC_19207</name>
</gene>
<dbReference type="SUPFAM" id="SSF81383">
    <property type="entry name" value="F-box domain"/>
    <property type="match status" value="1"/>
</dbReference>
<name>A0AAV5WB94_9BILA</name>
<evidence type="ECO:0000313" key="2">
    <source>
        <dbReference type="Proteomes" id="UP001432322"/>
    </source>
</evidence>
<protein>
    <recommendedName>
        <fullName evidence="3">F-box domain-containing protein</fullName>
    </recommendedName>
</protein>
<dbReference type="EMBL" id="BTSY01000005">
    <property type="protein sequence ID" value="GMT27910.1"/>
    <property type="molecule type" value="Genomic_DNA"/>
</dbReference>
<evidence type="ECO:0008006" key="3">
    <source>
        <dbReference type="Google" id="ProtNLM"/>
    </source>
</evidence>
<dbReference type="AlphaFoldDB" id="A0AAV5WB94"/>
<dbReference type="InterPro" id="IPR036047">
    <property type="entry name" value="F-box-like_dom_sf"/>
</dbReference>
<reference evidence="1" key="1">
    <citation type="submission" date="2023-10" db="EMBL/GenBank/DDBJ databases">
        <title>Genome assembly of Pristionchus species.</title>
        <authorList>
            <person name="Yoshida K."/>
            <person name="Sommer R.J."/>
        </authorList>
    </citation>
    <scope>NUCLEOTIDE SEQUENCE</scope>
    <source>
        <strain evidence="1">RS5133</strain>
    </source>
</reference>
<dbReference type="CDD" id="cd09917">
    <property type="entry name" value="F-box_SF"/>
    <property type="match status" value="1"/>
</dbReference>
<keyword evidence="2" id="KW-1185">Reference proteome</keyword>
<comment type="caution">
    <text evidence="1">The sequence shown here is derived from an EMBL/GenBank/DDBJ whole genome shotgun (WGS) entry which is preliminary data.</text>
</comment>
<proteinExistence type="predicted"/>